<dbReference type="GO" id="GO:0016787">
    <property type="term" value="F:hydrolase activity"/>
    <property type="evidence" value="ECO:0007669"/>
    <property type="project" value="UniProtKB-KW"/>
</dbReference>
<dbReference type="AlphaFoldDB" id="A0A9D5WYH4"/>
<dbReference type="CDD" id="cd11579">
    <property type="entry name" value="Glyco_tran_WbsX"/>
    <property type="match status" value="1"/>
</dbReference>
<sequence length="381" mass="44646">MKARIIAYYLPQFHPIPENNITWGEGFTEWTNVANAKPQFKGHYQPRIPADLGFYDLRLSEVREQQAQMAKEAGIEGFCYWHYWFGNGKRLLERPFQEVLKSGKPDFPFCLAWANHDWTTKTWQNNGKPTMIAKQLYPGEEDYKQHFHTVLPAFKDHRYITVDGKPLFVIFDPYSFKDIKRFITLWRELAKENGLKGIHFVAICNNTSTMKRLEDGSIKRVLPNTKSSAEVYKQMFSLGFDGLNSFGKSRGEMLAIGKITRTVQFILHKKISWLPTFKYNFAKVTKHFFAPEDSWDNVYPTIMPQWDRTPRAGKHEGVYINSTPENFKKHIEKALEVIKNKPDEHKILFLRSWNEWGEGNYVEPDLKYGHKFLEAIKSSVF</sequence>
<evidence type="ECO:0000313" key="2">
    <source>
        <dbReference type="Proteomes" id="UP000787419"/>
    </source>
</evidence>
<name>A0A9D5WYH4_9BACT</name>
<comment type="caution">
    <text evidence="1">The sequence shown here is derived from an EMBL/GenBank/DDBJ whole genome shotgun (WGS) entry which is preliminary data.</text>
</comment>
<protein>
    <submittedName>
        <fullName evidence="1">Glycoside hydrolase family 99-like domain-containing protein</fullName>
    </submittedName>
</protein>
<dbReference type="PANTHER" id="PTHR41244">
    <property type="entry name" value="RHAMNAN SYNTHESIS F"/>
    <property type="match status" value="1"/>
</dbReference>
<dbReference type="Gene3D" id="3.20.20.80">
    <property type="entry name" value="Glycosidases"/>
    <property type="match status" value="1"/>
</dbReference>
<dbReference type="Pfam" id="PF14307">
    <property type="entry name" value="Glyco_tran_WbsX"/>
    <property type="match status" value="1"/>
</dbReference>
<reference evidence="1" key="1">
    <citation type="submission" date="2020-04" db="EMBL/GenBank/DDBJ databases">
        <title>Deep metagenomics examines the oral microbiome during advanced dental caries in children, revealing novel taxa and co-occurrences with host molecules.</title>
        <authorList>
            <person name="Baker J.L."/>
            <person name="Morton J.T."/>
            <person name="Dinis M."/>
            <person name="Alvarez R."/>
            <person name="Tran N.C."/>
            <person name="Knight R."/>
            <person name="Edlund A."/>
        </authorList>
    </citation>
    <scope>NUCLEOTIDE SEQUENCE</scope>
    <source>
        <strain evidence="1">JCVI_32_bin.50</strain>
    </source>
</reference>
<keyword evidence="1" id="KW-0378">Hydrolase</keyword>
<dbReference type="Proteomes" id="UP000787419">
    <property type="component" value="Unassembled WGS sequence"/>
</dbReference>
<evidence type="ECO:0000313" key="1">
    <source>
        <dbReference type="EMBL" id="MBF1446197.1"/>
    </source>
</evidence>
<dbReference type="InterPro" id="IPR032719">
    <property type="entry name" value="WbsX"/>
</dbReference>
<organism evidence="1 2">
    <name type="scientific">Prevotella nigrescens</name>
    <dbReference type="NCBI Taxonomy" id="28133"/>
    <lineage>
        <taxon>Bacteria</taxon>
        <taxon>Pseudomonadati</taxon>
        <taxon>Bacteroidota</taxon>
        <taxon>Bacteroidia</taxon>
        <taxon>Bacteroidales</taxon>
        <taxon>Prevotellaceae</taxon>
        <taxon>Prevotella</taxon>
    </lineage>
</organism>
<proteinExistence type="predicted"/>
<gene>
    <name evidence="1" type="ORF">HXN55_02230</name>
</gene>
<dbReference type="EMBL" id="JABZTM010000014">
    <property type="protein sequence ID" value="MBF1446197.1"/>
    <property type="molecule type" value="Genomic_DNA"/>
</dbReference>
<accession>A0A9D5WYH4</accession>
<dbReference type="RefSeq" id="WP_278489172.1">
    <property type="nucleotide sequence ID" value="NZ_CAJZDG010000071.1"/>
</dbReference>
<dbReference type="PANTHER" id="PTHR41244:SF1">
    <property type="entry name" value="GLYCOSYLTRANSFERASE"/>
    <property type="match status" value="1"/>
</dbReference>